<evidence type="ECO:0000256" key="4">
    <source>
        <dbReference type="ARBA" id="ARBA00022801"/>
    </source>
</evidence>
<dbReference type="InterPro" id="IPR029062">
    <property type="entry name" value="Class_I_gatase-like"/>
</dbReference>
<protein>
    <submittedName>
        <fullName evidence="9">LD-carboxypeptidase</fullName>
    </submittedName>
</protein>
<sequence length="349" mass="37298">MNKRAFLKTCSLLGIGLMASTRAQAIGIPKLGAQAVIKPKALKKGGTIAIVSPSAATVELKELTLASQLVEALGYKVKLAEHVLARRGHLAGTDAQRAADINAQFAAPEVDALFCLRGGSGAARILPLLDYPGIAANPKPLLGYSDITALHNALLSQAGLISFHGPNATSDWNPFNVQQFQRLFEQRQRMHYMNLPRGEGELVNSRYLTQTINPGRSSGRLIGGNLTVLTALAGSPYLPSFDGAILFLEDTEEAPYRIDRMMSTLKLMGALDKLSGFVFGDCNLCKPNSGYGSLSLDEIFADYIKPLGIPAYRGAMIGHVKQQFILPVGARVTLDADAGSITLAESVFS</sequence>
<gene>
    <name evidence="9" type="ORF">WCN91_04150</name>
</gene>
<evidence type="ECO:0000256" key="1">
    <source>
        <dbReference type="ARBA" id="ARBA00010233"/>
    </source>
</evidence>
<dbReference type="RefSeq" id="WP_342676583.1">
    <property type="nucleotide sequence ID" value="NZ_JBCGCU010000003.1"/>
</dbReference>
<dbReference type="InterPro" id="IPR003507">
    <property type="entry name" value="S66_fam"/>
</dbReference>
<accession>A0ABU9MUH1</accession>
<feature type="domain" description="LD-carboxypeptidase N-terminal" evidence="7">
    <location>
        <begin position="48"/>
        <end position="165"/>
    </location>
</feature>
<keyword evidence="6" id="KW-0732">Signal</keyword>
<keyword evidence="10" id="KW-1185">Reference proteome</keyword>
<evidence type="ECO:0000256" key="6">
    <source>
        <dbReference type="SAM" id="SignalP"/>
    </source>
</evidence>
<proteinExistence type="inferred from homology"/>
<feature type="domain" description="LD-carboxypeptidase C-terminal" evidence="8">
    <location>
        <begin position="218"/>
        <end position="334"/>
    </location>
</feature>
<reference evidence="9 10" key="1">
    <citation type="submission" date="2024-03" db="EMBL/GenBank/DDBJ databases">
        <title>Pseudoalteromonas qingdaonensis sp. nov., isolated from the intestines of marine benthic organisms.</title>
        <authorList>
            <person name="Lin X."/>
            <person name="Fang S."/>
            <person name="Hu X."/>
        </authorList>
    </citation>
    <scope>NUCLEOTIDE SEQUENCE [LARGE SCALE GENOMIC DNA]</scope>
    <source>
        <strain evidence="9 10">YIC-827</strain>
    </source>
</reference>
<evidence type="ECO:0000259" key="8">
    <source>
        <dbReference type="Pfam" id="PF17676"/>
    </source>
</evidence>
<dbReference type="InterPro" id="IPR027461">
    <property type="entry name" value="Carboxypeptidase_A_C_sf"/>
</dbReference>
<dbReference type="SUPFAM" id="SSF141986">
    <property type="entry name" value="LD-carboxypeptidase A C-terminal domain-like"/>
    <property type="match status" value="1"/>
</dbReference>
<evidence type="ECO:0000256" key="2">
    <source>
        <dbReference type="ARBA" id="ARBA00022645"/>
    </source>
</evidence>
<dbReference type="Gene3D" id="3.40.50.10740">
    <property type="entry name" value="Class I glutamine amidotransferase-like"/>
    <property type="match status" value="1"/>
</dbReference>
<dbReference type="PANTHER" id="PTHR30237">
    <property type="entry name" value="MURAMOYLTETRAPEPTIDE CARBOXYPEPTIDASE"/>
    <property type="match status" value="1"/>
</dbReference>
<dbReference type="InterPro" id="IPR040449">
    <property type="entry name" value="Peptidase_S66_N"/>
</dbReference>
<evidence type="ECO:0000256" key="3">
    <source>
        <dbReference type="ARBA" id="ARBA00022670"/>
    </source>
</evidence>
<evidence type="ECO:0000256" key="5">
    <source>
        <dbReference type="ARBA" id="ARBA00022825"/>
    </source>
</evidence>
<keyword evidence="2" id="KW-0121">Carboxypeptidase</keyword>
<dbReference type="InterPro" id="IPR027478">
    <property type="entry name" value="LdcA_N"/>
</dbReference>
<name>A0ABU9MUH1_9GAMM</name>
<feature type="chain" id="PRO_5046867643" evidence="6">
    <location>
        <begin position="26"/>
        <end position="349"/>
    </location>
</feature>
<dbReference type="PIRSF" id="PIRSF028757">
    <property type="entry name" value="LD-carboxypeptidase"/>
    <property type="match status" value="1"/>
</dbReference>
<dbReference type="Gene3D" id="3.50.30.60">
    <property type="entry name" value="LD-carboxypeptidase A C-terminal domain-like"/>
    <property type="match status" value="1"/>
</dbReference>
<evidence type="ECO:0000259" key="7">
    <source>
        <dbReference type="Pfam" id="PF02016"/>
    </source>
</evidence>
<keyword evidence="3" id="KW-0645">Protease</keyword>
<dbReference type="CDD" id="cd07025">
    <property type="entry name" value="Peptidase_S66"/>
    <property type="match status" value="1"/>
</dbReference>
<feature type="signal peptide" evidence="6">
    <location>
        <begin position="1"/>
        <end position="25"/>
    </location>
</feature>
<comment type="similarity">
    <text evidence="1">Belongs to the peptidase S66 family.</text>
</comment>
<dbReference type="Pfam" id="PF17676">
    <property type="entry name" value="Peptidase_S66C"/>
    <property type="match status" value="1"/>
</dbReference>
<dbReference type="Pfam" id="PF02016">
    <property type="entry name" value="Peptidase_S66"/>
    <property type="match status" value="1"/>
</dbReference>
<dbReference type="InterPro" id="IPR040921">
    <property type="entry name" value="Peptidase_S66C"/>
</dbReference>
<comment type="caution">
    <text evidence="9">The sequence shown here is derived from an EMBL/GenBank/DDBJ whole genome shotgun (WGS) entry which is preliminary data.</text>
</comment>
<dbReference type="PANTHER" id="PTHR30237:SF2">
    <property type="entry name" value="MUREIN TETRAPEPTIDE CARBOXYPEPTIDASE"/>
    <property type="match status" value="1"/>
</dbReference>
<evidence type="ECO:0000313" key="9">
    <source>
        <dbReference type="EMBL" id="MEM0514633.1"/>
    </source>
</evidence>
<evidence type="ECO:0000313" key="10">
    <source>
        <dbReference type="Proteomes" id="UP001447008"/>
    </source>
</evidence>
<organism evidence="9 10">
    <name type="scientific">Pseudoalteromonas qingdaonensis</name>
    <dbReference type="NCBI Taxonomy" id="3131913"/>
    <lineage>
        <taxon>Bacteria</taxon>
        <taxon>Pseudomonadati</taxon>
        <taxon>Pseudomonadota</taxon>
        <taxon>Gammaproteobacteria</taxon>
        <taxon>Alteromonadales</taxon>
        <taxon>Pseudoalteromonadaceae</taxon>
        <taxon>Pseudoalteromonas</taxon>
    </lineage>
</organism>
<dbReference type="EMBL" id="JBCGCU010000003">
    <property type="protein sequence ID" value="MEM0514633.1"/>
    <property type="molecule type" value="Genomic_DNA"/>
</dbReference>
<dbReference type="Proteomes" id="UP001447008">
    <property type="component" value="Unassembled WGS sequence"/>
</dbReference>
<keyword evidence="4" id="KW-0378">Hydrolase</keyword>
<keyword evidence="5" id="KW-0720">Serine protease</keyword>
<dbReference type="SUPFAM" id="SSF52317">
    <property type="entry name" value="Class I glutamine amidotransferase-like"/>
    <property type="match status" value="1"/>
</dbReference>